<dbReference type="OrthoDB" id="10253878at2759"/>
<evidence type="ECO:0000256" key="2">
    <source>
        <dbReference type="SAM" id="MobiDB-lite"/>
    </source>
</evidence>
<name>A0A1B2J936_PICPA</name>
<dbReference type="InterPro" id="IPR051330">
    <property type="entry name" value="Phosphatase_reg/MetRdx"/>
</dbReference>
<reference evidence="3 4" key="1">
    <citation type="submission" date="2016-02" db="EMBL/GenBank/DDBJ databases">
        <title>Comparative genomic and transcriptomic foundation for Pichia pastoris.</title>
        <authorList>
            <person name="Love K.R."/>
            <person name="Shah K.A."/>
            <person name="Whittaker C.A."/>
            <person name="Wu J."/>
            <person name="Bartlett M.C."/>
            <person name="Ma D."/>
            <person name="Leeson R.L."/>
            <person name="Priest M."/>
            <person name="Young S.K."/>
            <person name="Love J.C."/>
        </authorList>
    </citation>
    <scope>NUCLEOTIDE SEQUENCE [LARGE SCALE GENOMIC DNA]</scope>
    <source>
        <strain evidence="3 4">ATCC 28485</strain>
    </source>
</reference>
<feature type="region of interest" description="Disordered" evidence="2">
    <location>
        <begin position="18"/>
        <end position="54"/>
    </location>
</feature>
<dbReference type="Pfam" id="PF04176">
    <property type="entry name" value="TIP41"/>
    <property type="match status" value="1"/>
</dbReference>
<evidence type="ECO:0000313" key="4">
    <source>
        <dbReference type="Proteomes" id="UP000094565"/>
    </source>
</evidence>
<proteinExistence type="inferred from homology"/>
<dbReference type="GO" id="GO:0031929">
    <property type="term" value="P:TOR signaling"/>
    <property type="evidence" value="ECO:0007669"/>
    <property type="project" value="TreeGrafter"/>
</dbReference>
<dbReference type="GO" id="GO:0005829">
    <property type="term" value="C:cytosol"/>
    <property type="evidence" value="ECO:0007669"/>
    <property type="project" value="TreeGrafter"/>
</dbReference>
<organism evidence="3 4">
    <name type="scientific">Komagataella pastoris</name>
    <name type="common">Yeast</name>
    <name type="synonym">Pichia pastoris</name>
    <dbReference type="NCBI Taxonomy" id="4922"/>
    <lineage>
        <taxon>Eukaryota</taxon>
        <taxon>Fungi</taxon>
        <taxon>Dikarya</taxon>
        <taxon>Ascomycota</taxon>
        <taxon>Saccharomycotina</taxon>
        <taxon>Pichiomycetes</taxon>
        <taxon>Pichiales</taxon>
        <taxon>Pichiaceae</taxon>
        <taxon>Komagataella</taxon>
    </lineage>
</organism>
<dbReference type="PANTHER" id="PTHR21021">
    <property type="entry name" value="GAF/PUTATIVE CYTOSKELETAL PROTEIN"/>
    <property type="match status" value="1"/>
</dbReference>
<feature type="compositionally biased region" description="Polar residues" evidence="2">
    <location>
        <begin position="18"/>
        <end position="48"/>
    </location>
</feature>
<dbReference type="InterPro" id="IPR007303">
    <property type="entry name" value="TIP41-like"/>
</dbReference>
<keyword evidence="4" id="KW-1185">Reference proteome</keyword>
<accession>A0A1B2J936</accession>
<dbReference type="EMBL" id="CP014584">
    <property type="protein sequence ID" value="ANZ74519.1"/>
    <property type="molecule type" value="Genomic_DNA"/>
</dbReference>
<dbReference type="AlphaFoldDB" id="A0A1B2J936"/>
<evidence type="ECO:0000313" key="3">
    <source>
        <dbReference type="EMBL" id="ANZ74519.1"/>
    </source>
</evidence>
<evidence type="ECO:0000256" key="1">
    <source>
        <dbReference type="ARBA" id="ARBA00006658"/>
    </source>
</evidence>
<sequence>MTDRKINIDSIHIDNARKMSQLTQKSRIPARPSQSMTTNSTQKWSSSPKVAHQVSVPALSTKTSTNSHNSCSNPQCDHCGSVIVPAPAASLPLTDAPSISIGNWEVFTTRKPILNSQDTEQLEKTLGFPIPEMTFGHNKVQVFKLSKDRSIEWSIDFNAIDALKMVRKNVDPSELLQVSYAQDWVNARQHRKGDEIMEIFRPFDWSYTSDYKGTITSKVPMEIDNSKAIPPAKLQTGSILFFNDMILFEDELGDNGISLLNIKIRVMKDCLLILQRLFLRVDNVIFRVYDTRVYIDFEKLEIIREFKRLEASYQEIKQQINAGLGDPRALMRDTAWVADHCKEIFKEREYVQLSE</sequence>
<comment type="similarity">
    <text evidence="1">Belongs to the TIP41 family.</text>
</comment>
<protein>
    <submittedName>
        <fullName evidence="3">BA75_00356T0</fullName>
    </submittedName>
</protein>
<gene>
    <name evidence="3" type="primary">TIP41</name>
    <name evidence="3" type="ORF">ATY40_BA7500356</name>
</gene>
<dbReference type="Proteomes" id="UP000094565">
    <property type="component" value="Chromosome 1"/>
</dbReference>
<dbReference type="PANTHER" id="PTHR21021:SF16">
    <property type="entry name" value="TIP41-LIKE PROTEIN"/>
    <property type="match status" value="1"/>
</dbReference>